<sequence length="766" mass="84965">MATHEQGFTDATSNNNNQNGDALPEGSKATDMQNEYLTRYQTASSVVIPRDVFESMYLSPYTQRLGHLRSTFGNPTPMPLMGFLIASMPLGCNLMGWRGSGGDGAAIIGLFFFFGGMLQILGCILEWIIGNTFPFVVFACYGAFWLAMGVTLQPAFNAQAYYASQPGGTAQFYSSFSFFWMVMALVTFFFFIGSLRTNVIFVLVFLFIDLAFIMLMATYWSAAEGKTAISGKCQKSSMSLRFASPLLSLRHISDQRIGAFAAHGHAADPDLCICNRTRLPSLYSDLNLQRTSNPEGHTANVTAWSSALTRAALAGQIPHGQHHLILQTSDELLNALASPTYGRPSGLGSVVDECVRQGKMIDLQDFLGSEKSIYSRGWIASPWAILRWGLQKAGMSWSSGSFDVSGGRLKAGNLALVPALEEVWKRLSAAREKDTKAQTLTDRVMTRETFLKDVNDVLNQAGEMTGSLSSQDLEVLLRYLSRDKQVLSYDSSTVKFKPPSSTAIPELITQEDRSIASLKSLIEDLHQKSATLSARITALQDQASTAVKTGNKASALSALRSKKLAERALQQRLDTLHQLEEIYTKIESAVDQVEILAVMESSASVLKTLNKRVGGVERVEDVLESLREEVGKVDEVSTVLAEPVDSKAVLDEDEVDEEFEAMEREEREKTKKIEEEKTRQKLQELDALAQLRRERERESQKERERQQQEQGRDLAIKQQDLAQDKDSEEALLSSSIEKMQRLELDERTGNDTQRDGHPEKIAQEAS</sequence>
<dbReference type="GO" id="GO:0015123">
    <property type="term" value="F:acetate transmembrane transporter activity"/>
    <property type="evidence" value="ECO:0007669"/>
    <property type="project" value="TreeGrafter"/>
</dbReference>
<evidence type="ECO:0000313" key="9">
    <source>
        <dbReference type="Proteomes" id="UP000185904"/>
    </source>
</evidence>
<dbReference type="RefSeq" id="XP_022502582.1">
    <property type="nucleotide sequence ID" value="XM_022641380.1"/>
</dbReference>
<dbReference type="GeneID" id="34586499"/>
<feature type="transmembrane region" description="Helical" evidence="7">
    <location>
        <begin position="132"/>
        <end position="152"/>
    </location>
</feature>
<dbReference type="InterPro" id="IPR051633">
    <property type="entry name" value="AceTr"/>
</dbReference>
<evidence type="ECO:0000313" key="8">
    <source>
        <dbReference type="EMBL" id="OAL37570.1"/>
    </source>
</evidence>
<accession>A0A178D5Q9</accession>
<comment type="caution">
    <text evidence="8">The sequence shown here is derived from an EMBL/GenBank/DDBJ whole genome shotgun (WGS) entry which is preliminary data.</text>
</comment>
<evidence type="ECO:0000256" key="1">
    <source>
        <dbReference type="ARBA" id="ARBA00004141"/>
    </source>
</evidence>
<dbReference type="Gene3D" id="6.10.140.1230">
    <property type="match status" value="1"/>
</dbReference>
<dbReference type="Pfam" id="PF01184">
    <property type="entry name" value="Gpr1_Fun34_YaaH"/>
    <property type="match status" value="1"/>
</dbReference>
<dbReference type="GO" id="GO:0005886">
    <property type="term" value="C:plasma membrane"/>
    <property type="evidence" value="ECO:0007669"/>
    <property type="project" value="TreeGrafter"/>
</dbReference>
<feature type="compositionally biased region" description="Basic and acidic residues" evidence="6">
    <location>
        <begin position="661"/>
        <end position="684"/>
    </location>
</feature>
<comment type="subcellular location">
    <subcellularLocation>
        <location evidence="1">Membrane</location>
        <topology evidence="1">Multi-pass membrane protein</topology>
    </subcellularLocation>
</comment>
<evidence type="ECO:0000256" key="5">
    <source>
        <dbReference type="ARBA" id="ARBA00023136"/>
    </source>
</evidence>
<dbReference type="PANTHER" id="PTHR31123:SF4">
    <property type="entry name" value="PROTEIN ALCS"/>
    <property type="match status" value="1"/>
</dbReference>
<dbReference type="Proteomes" id="UP000185904">
    <property type="component" value="Unassembled WGS sequence"/>
</dbReference>
<organism evidence="8 9">
    <name type="scientific">Fonsecaea nubica</name>
    <dbReference type="NCBI Taxonomy" id="856822"/>
    <lineage>
        <taxon>Eukaryota</taxon>
        <taxon>Fungi</taxon>
        <taxon>Dikarya</taxon>
        <taxon>Ascomycota</taxon>
        <taxon>Pezizomycotina</taxon>
        <taxon>Eurotiomycetes</taxon>
        <taxon>Chaetothyriomycetidae</taxon>
        <taxon>Chaetothyriales</taxon>
        <taxon>Herpotrichiellaceae</taxon>
        <taxon>Fonsecaea</taxon>
    </lineage>
</organism>
<keyword evidence="9" id="KW-1185">Reference proteome</keyword>
<dbReference type="OrthoDB" id="10250120at2759"/>
<feature type="compositionally biased region" description="Basic and acidic residues" evidence="6">
    <location>
        <begin position="691"/>
        <end position="715"/>
    </location>
</feature>
<feature type="transmembrane region" description="Helical" evidence="7">
    <location>
        <begin position="78"/>
        <end position="98"/>
    </location>
</feature>
<keyword evidence="3 7" id="KW-0812">Transmembrane</keyword>
<feature type="region of interest" description="Disordered" evidence="6">
    <location>
        <begin position="661"/>
        <end position="766"/>
    </location>
</feature>
<evidence type="ECO:0000256" key="2">
    <source>
        <dbReference type="ARBA" id="ARBA00005587"/>
    </source>
</evidence>
<keyword evidence="5 7" id="KW-0472">Membrane</keyword>
<feature type="compositionally biased region" description="Basic and acidic residues" evidence="6">
    <location>
        <begin position="738"/>
        <end position="766"/>
    </location>
</feature>
<evidence type="ECO:0000256" key="3">
    <source>
        <dbReference type="ARBA" id="ARBA00022692"/>
    </source>
</evidence>
<feature type="region of interest" description="Disordered" evidence="6">
    <location>
        <begin position="1"/>
        <end position="28"/>
    </location>
</feature>
<protein>
    <submittedName>
        <fullName evidence="8">Uncharacterized protein</fullName>
    </submittedName>
</protein>
<evidence type="ECO:0000256" key="7">
    <source>
        <dbReference type="SAM" id="Phobius"/>
    </source>
</evidence>
<dbReference type="AlphaFoldDB" id="A0A178D5Q9"/>
<gene>
    <name evidence="8" type="ORF">AYO20_03077</name>
</gene>
<feature type="transmembrane region" description="Helical" evidence="7">
    <location>
        <begin position="104"/>
        <end position="125"/>
    </location>
</feature>
<reference evidence="8 9" key="1">
    <citation type="submission" date="2016-03" db="EMBL/GenBank/DDBJ databases">
        <title>The draft genome sequence of Fonsecaea nubica causative agent of cutaneous subcutaneous infection in human host.</title>
        <authorList>
            <person name="Costa F."/>
            <person name="Sybren D.H."/>
            <person name="Raittz R.T."/>
            <person name="Weiss V.A."/>
            <person name="Leao A.C."/>
            <person name="Gomes R."/>
            <person name="De Souza E.M."/>
            <person name="Pedrosa F.O."/>
            <person name="Steffens M.B."/>
            <person name="Bombassaro A."/>
            <person name="Tadra-Sfeir M.Z."/>
            <person name="Moreno L.F."/>
            <person name="Najafzadeh M.J."/>
            <person name="Felipe M.S."/>
            <person name="Teixeira M."/>
            <person name="Sun J."/>
            <person name="Xi L."/>
            <person name="Castro M.A."/>
            <person name="Vicente V.A."/>
        </authorList>
    </citation>
    <scope>NUCLEOTIDE SEQUENCE [LARGE SCALE GENOMIC DNA]</scope>
    <source>
        <strain evidence="8 9">CBS 269.64</strain>
    </source>
</reference>
<comment type="similarity">
    <text evidence="2">Belongs to the acetate uptake transporter (AceTr) (TC 2.A.96) family.</text>
</comment>
<evidence type="ECO:0000256" key="4">
    <source>
        <dbReference type="ARBA" id="ARBA00022989"/>
    </source>
</evidence>
<dbReference type="InterPro" id="IPR000791">
    <property type="entry name" value="Gpr1/Fun34/SatP-like"/>
</dbReference>
<dbReference type="NCBIfam" id="NF038013">
    <property type="entry name" value="AceTr_1"/>
    <property type="match status" value="1"/>
</dbReference>
<keyword evidence="4 7" id="KW-1133">Transmembrane helix</keyword>
<dbReference type="PANTHER" id="PTHR31123">
    <property type="entry name" value="ACCUMULATION OF DYADS PROTEIN 2-RELATED"/>
    <property type="match status" value="1"/>
</dbReference>
<evidence type="ECO:0000256" key="6">
    <source>
        <dbReference type="SAM" id="MobiDB-lite"/>
    </source>
</evidence>
<dbReference type="Pfam" id="PF03357">
    <property type="entry name" value="Snf7"/>
    <property type="match status" value="1"/>
</dbReference>
<dbReference type="EMBL" id="LVCJ01000014">
    <property type="protein sequence ID" value="OAL37570.1"/>
    <property type="molecule type" value="Genomic_DNA"/>
</dbReference>
<feature type="transmembrane region" description="Helical" evidence="7">
    <location>
        <begin position="172"/>
        <end position="192"/>
    </location>
</feature>
<feature type="compositionally biased region" description="Polar residues" evidence="6">
    <location>
        <begin position="9"/>
        <end position="20"/>
    </location>
</feature>
<dbReference type="InterPro" id="IPR005024">
    <property type="entry name" value="Snf7_fam"/>
</dbReference>
<feature type="transmembrane region" description="Helical" evidence="7">
    <location>
        <begin position="199"/>
        <end position="220"/>
    </location>
</feature>
<dbReference type="GO" id="GO:0007034">
    <property type="term" value="P:vacuolar transport"/>
    <property type="evidence" value="ECO:0007669"/>
    <property type="project" value="InterPro"/>
</dbReference>
<name>A0A178D5Q9_9EURO</name>
<proteinExistence type="inferred from homology"/>